<keyword evidence="3" id="KW-1185">Reference proteome</keyword>
<gene>
    <name evidence="2" type="ORF">PAC_11650</name>
</gene>
<feature type="transmembrane region" description="Helical" evidence="1">
    <location>
        <begin position="178"/>
        <end position="199"/>
    </location>
</feature>
<evidence type="ECO:0000313" key="2">
    <source>
        <dbReference type="EMBL" id="CZR61753.1"/>
    </source>
</evidence>
<keyword evidence="1" id="KW-1133">Transmembrane helix</keyword>
<proteinExistence type="predicted"/>
<accession>A0A1L7X9P8</accession>
<sequence>MAGTNVVPFSYSCPAAPQSTSSAPILTLSSTTPTLENGRNGHGTLPECPKNIVIMYREIGDFEEAWHVPQTLLHVLTNRYTEELVFLVYQEQKYVTPSPILNIDSQCPTLARTFSAQLWRAHFPQSQLQTWVYYLGLAIPPQLSCQDWEIDDAAKPCCRWGQEVPEPRNYRRARNYRLSFGGASLSVIIMLPMTFNMLLSLN</sequence>
<evidence type="ECO:0000313" key="3">
    <source>
        <dbReference type="Proteomes" id="UP000184330"/>
    </source>
</evidence>
<evidence type="ECO:0000256" key="1">
    <source>
        <dbReference type="SAM" id="Phobius"/>
    </source>
</evidence>
<name>A0A1L7X9P8_9HELO</name>
<protein>
    <submittedName>
        <fullName evidence="2">Uncharacterized protein</fullName>
    </submittedName>
</protein>
<reference evidence="2 3" key="1">
    <citation type="submission" date="2016-03" db="EMBL/GenBank/DDBJ databases">
        <authorList>
            <person name="Ploux O."/>
        </authorList>
    </citation>
    <scope>NUCLEOTIDE SEQUENCE [LARGE SCALE GENOMIC DNA]</scope>
    <source>
        <strain evidence="2 3">UAMH 11012</strain>
    </source>
</reference>
<dbReference type="AlphaFoldDB" id="A0A1L7X9P8"/>
<dbReference type="EMBL" id="FJOG01000019">
    <property type="protein sequence ID" value="CZR61753.1"/>
    <property type="molecule type" value="Genomic_DNA"/>
</dbReference>
<keyword evidence="1" id="KW-0472">Membrane</keyword>
<keyword evidence="1" id="KW-0812">Transmembrane</keyword>
<dbReference type="Proteomes" id="UP000184330">
    <property type="component" value="Unassembled WGS sequence"/>
</dbReference>
<organism evidence="2 3">
    <name type="scientific">Phialocephala subalpina</name>
    <dbReference type="NCBI Taxonomy" id="576137"/>
    <lineage>
        <taxon>Eukaryota</taxon>
        <taxon>Fungi</taxon>
        <taxon>Dikarya</taxon>
        <taxon>Ascomycota</taxon>
        <taxon>Pezizomycotina</taxon>
        <taxon>Leotiomycetes</taxon>
        <taxon>Helotiales</taxon>
        <taxon>Mollisiaceae</taxon>
        <taxon>Phialocephala</taxon>
        <taxon>Phialocephala fortinii species complex</taxon>
    </lineage>
</organism>